<dbReference type="EMBL" id="CAKOFQ010008023">
    <property type="protein sequence ID" value="CAH2011000.1"/>
    <property type="molecule type" value="Genomic_DNA"/>
</dbReference>
<feature type="region of interest" description="Disordered" evidence="1">
    <location>
        <begin position="1"/>
        <end position="60"/>
    </location>
</feature>
<organism evidence="2 3">
    <name type="scientific">Acanthoscelides obtectus</name>
    <name type="common">Bean weevil</name>
    <name type="synonym">Bruchus obtectus</name>
    <dbReference type="NCBI Taxonomy" id="200917"/>
    <lineage>
        <taxon>Eukaryota</taxon>
        <taxon>Metazoa</taxon>
        <taxon>Ecdysozoa</taxon>
        <taxon>Arthropoda</taxon>
        <taxon>Hexapoda</taxon>
        <taxon>Insecta</taxon>
        <taxon>Pterygota</taxon>
        <taxon>Neoptera</taxon>
        <taxon>Endopterygota</taxon>
        <taxon>Coleoptera</taxon>
        <taxon>Polyphaga</taxon>
        <taxon>Cucujiformia</taxon>
        <taxon>Chrysomeloidea</taxon>
        <taxon>Chrysomelidae</taxon>
        <taxon>Bruchinae</taxon>
        <taxon>Bruchini</taxon>
        <taxon>Acanthoscelides</taxon>
    </lineage>
</organism>
<reference evidence="2" key="1">
    <citation type="submission" date="2022-03" db="EMBL/GenBank/DDBJ databases">
        <authorList>
            <person name="Sayadi A."/>
        </authorList>
    </citation>
    <scope>NUCLEOTIDE SEQUENCE</scope>
</reference>
<dbReference type="AlphaFoldDB" id="A0A9P0MEE4"/>
<dbReference type="OrthoDB" id="6617753at2759"/>
<protein>
    <submittedName>
        <fullName evidence="2">Uncharacterized protein</fullName>
    </submittedName>
</protein>
<gene>
    <name evidence="2" type="ORF">ACAOBT_LOCUS31898</name>
</gene>
<evidence type="ECO:0000313" key="3">
    <source>
        <dbReference type="Proteomes" id="UP001152888"/>
    </source>
</evidence>
<evidence type="ECO:0000313" key="2">
    <source>
        <dbReference type="EMBL" id="CAH2011000.1"/>
    </source>
</evidence>
<proteinExistence type="predicted"/>
<comment type="caution">
    <text evidence="2">The sequence shown here is derived from an EMBL/GenBank/DDBJ whole genome shotgun (WGS) entry which is preliminary data.</text>
</comment>
<feature type="compositionally biased region" description="Basic and acidic residues" evidence="1">
    <location>
        <begin position="15"/>
        <end position="31"/>
    </location>
</feature>
<evidence type="ECO:0000256" key="1">
    <source>
        <dbReference type="SAM" id="MobiDB-lite"/>
    </source>
</evidence>
<keyword evidence="3" id="KW-1185">Reference proteome</keyword>
<name>A0A9P0MEE4_ACAOB</name>
<sequence>MSNERDTLTRNYSNSERDTPTPNRSDSDRDTPMSNRSRPRPGNNKLSDDVLKAVHGHFKQ</sequence>
<accession>A0A9P0MEE4</accession>
<dbReference type="Proteomes" id="UP001152888">
    <property type="component" value="Unassembled WGS sequence"/>
</dbReference>